<dbReference type="InterPro" id="IPR050639">
    <property type="entry name" value="SSR_resolvase"/>
</dbReference>
<dbReference type="RefSeq" id="WP_187596524.1">
    <property type="nucleotide sequence ID" value="NZ_CP060714.1"/>
</dbReference>
<sequence>MEIGYARVSTSEQNTDAQVEAFRRAGIEHIVEERRSAIKERPELAKLLKRLKKGDVLVVYKLDRLARSVSHFVRVFEDLQRRGIGFRSLTQSIETDTPHGRMFVHMLSAFAEFEREMILERSAAGIAAAKARGVKFGRKRSLTPVKEAHLVRLYGTGYYTMDALAHHFGVHTSSVKRAIYRVTKPGHSSLE</sequence>
<evidence type="ECO:0000256" key="4">
    <source>
        <dbReference type="ARBA" id="ARBA00023125"/>
    </source>
</evidence>
<evidence type="ECO:0000313" key="10">
    <source>
        <dbReference type="EMBL" id="QNN57347.1"/>
    </source>
</evidence>
<comment type="similarity">
    <text evidence="1">Belongs to the site-specific recombinase resolvase family.</text>
</comment>
<dbReference type="InterPro" id="IPR006118">
    <property type="entry name" value="Recombinase_CS"/>
</dbReference>
<name>A0A7G9RP22_9BURK</name>
<dbReference type="SUPFAM" id="SSF53041">
    <property type="entry name" value="Resolvase-like"/>
    <property type="match status" value="1"/>
</dbReference>
<gene>
    <name evidence="10" type="ORF">H9K76_00085</name>
    <name evidence="9" type="ORF">H9K76_17085</name>
</gene>
<evidence type="ECO:0000313" key="9">
    <source>
        <dbReference type="EMBL" id="QNN56255.1"/>
    </source>
</evidence>
<dbReference type="PROSITE" id="PS00398">
    <property type="entry name" value="RECOMBINASES_2"/>
    <property type="match status" value="1"/>
</dbReference>
<dbReference type="InterPro" id="IPR036162">
    <property type="entry name" value="Resolvase-like_N_sf"/>
</dbReference>
<keyword evidence="4" id="KW-0238">DNA-binding</keyword>
<dbReference type="Gene3D" id="3.40.50.1390">
    <property type="entry name" value="Resolvase, N-terminal catalytic domain"/>
    <property type="match status" value="1"/>
</dbReference>
<keyword evidence="11" id="KW-1185">Reference proteome</keyword>
<evidence type="ECO:0000313" key="11">
    <source>
        <dbReference type="Proteomes" id="UP000515811"/>
    </source>
</evidence>
<evidence type="ECO:0000256" key="7">
    <source>
        <dbReference type="PROSITE-ProRule" id="PRU10137"/>
    </source>
</evidence>
<feature type="active site" description="O-(5'-phospho-DNA)-serine intermediate" evidence="6 7">
    <location>
        <position position="9"/>
    </location>
</feature>
<dbReference type="InterPro" id="IPR006119">
    <property type="entry name" value="Resolv_N"/>
</dbReference>
<dbReference type="PROSITE" id="PS51736">
    <property type="entry name" value="RECOMBINASES_3"/>
    <property type="match status" value="1"/>
</dbReference>
<dbReference type="FunFam" id="3.40.50.1390:FF:000001">
    <property type="entry name" value="DNA recombinase"/>
    <property type="match status" value="1"/>
</dbReference>
<proteinExistence type="inferred from homology"/>
<evidence type="ECO:0000256" key="2">
    <source>
        <dbReference type="ARBA" id="ARBA00022908"/>
    </source>
</evidence>
<dbReference type="PROSITE" id="PS00397">
    <property type="entry name" value="RECOMBINASES_1"/>
    <property type="match status" value="1"/>
</dbReference>
<dbReference type="SMART" id="SM00857">
    <property type="entry name" value="Resolvase"/>
    <property type="match status" value="1"/>
</dbReference>
<dbReference type="PANTHER" id="PTHR30461">
    <property type="entry name" value="DNA-INVERTASE FROM LAMBDOID PROPHAGE"/>
    <property type="match status" value="1"/>
</dbReference>
<dbReference type="GO" id="GO:0003677">
    <property type="term" value="F:DNA binding"/>
    <property type="evidence" value="ECO:0007669"/>
    <property type="project" value="UniProtKB-KW"/>
</dbReference>
<dbReference type="EMBL" id="CP060714">
    <property type="protein sequence ID" value="QNN56255.1"/>
    <property type="molecule type" value="Genomic_DNA"/>
</dbReference>
<organism evidence="10 11">
    <name type="scientific">Diaphorobacter ruginosibacter</name>
    <dbReference type="NCBI Taxonomy" id="1715720"/>
    <lineage>
        <taxon>Bacteria</taxon>
        <taxon>Pseudomonadati</taxon>
        <taxon>Pseudomonadota</taxon>
        <taxon>Betaproteobacteria</taxon>
        <taxon>Burkholderiales</taxon>
        <taxon>Comamonadaceae</taxon>
        <taxon>Diaphorobacter</taxon>
    </lineage>
</organism>
<evidence type="ECO:0000256" key="1">
    <source>
        <dbReference type="ARBA" id="ARBA00009913"/>
    </source>
</evidence>
<dbReference type="Pfam" id="PF00239">
    <property type="entry name" value="Resolvase"/>
    <property type="match status" value="1"/>
</dbReference>
<reference evidence="10 11" key="1">
    <citation type="submission" date="2020-08" db="EMBL/GenBank/DDBJ databases">
        <title>Genome sequence of Diaphorobacter ruginosibacter DSM 27467T.</title>
        <authorList>
            <person name="Hyun D.-W."/>
            <person name="Bae J.-W."/>
        </authorList>
    </citation>
    <scope>NUCLEOTIDE SEQUENCE [LARGE SCALE GENOMIC DNA]</scope>
    <source>
        <strain evidence="10 11">DSM 27467</strain>
    </source>
</reference>
<evidence type="ECO:0000256" key="5">
    <source>
        <dbReference type="ARBA" id="ARBA00023172"/>
    </source>
</evidence>
<dbReference type="GO" id="GO:0015074">
    <property type="term" value="P:DNA integration"/>
    <property type="evidence" value="ECO:0007669"/>
    <property type="project" value="UniProtKB-KW"/>
</dbReference>
<dbReference type="EMBL" id="CP060714">
    <property type="protein sequence ID" value="QNN57347.1"/>
    <property type="molecule type" value="Genomic_DNA"/>
</dbReference>
<dbReference type="KEGG" id="drg:H9K76_17085"/>
<dbReference type="Proteomes" id="UP000515811">
    <property type="component" value="Chromosome"/>
</dbReference>
<dbReference type="PANTHER" id="PTHR30461:SF2">
    <property type="entry name" value="SERINE RECOMBINASE PINE-RELATED"/>
    <property type="match status" value="1"/>
</dbReference>
<dbReference type="GO" id="GO:0000150">
    <property type="term" value="F:DNA strand exchange activity"/>
    <property type="evidence" value="ECO:0007669"/>
    <property type="project" value="UniProtKB-KW"/>
</dbReference>
<keyword evidence="3" id="KW-0230">DNA invertase</keyword>
<feature type="domain" description="Resolvase/invertase-type recombinase catalytic" evidence="8">
    <location>
        <begin position="1"/>
        <end position="133"/>
    </location>
</feature>
<keyword evidence="5" id="KW-0233">DNA recombination</keyword>
<protein>
    <submittedName>
        <fullName evidence="10">Recombinase family protein</fullName>
    </submittedName>
</protein>
<keyword evidence="2" id="KW-0229">DNA integration</keyword>
<dbReference type="KEGG" id="drg:H9K76_00085"/>
<evidence type="ECO:0000259" key="8">
    <source>
        <dbReference type="PROSITE" id="PS51736"/>
    </source>
</evidence>
<accession>A0A7G9RP22</accession>
<evidence type="ECO:0000256" key="6">
    <source>
        <dbReference type="PIRSR" id="PIRSR606118-50"/>
    </source>
</evidence>
<evidence type="ECO:0000256" key="3">
    <source>
        <dbReference type="ARBA" id="ARBA00023100"/>
    </source>
</evidence>
<dbReference type="AlphaFoldDB" id="A0A7G9RP22"/>
<dbReference type="CDD" id="cd03768">
    <property type="entry name" value="SR_ResInv"/>
    <property type="match status" value="1"/>
</dbReference>